<dbReference type="RefSeq" id="WP_027287276.1">
    <property type="nucleotide sequence ID" value="NZ_NRRE01000020.1"/>
</dbReference>
<proteinExistence type="predicted"/>
<comment type="caution">
    <text evidence="3">The sequence shown here is derived from an EMBL/GenBank/DDBJ whole genome shotgun (WGS) entry which is preliminary data.</text>
</comment>
<evidence type="ECO:0008006" key="5">
    <source>
        <dbReference type="Google" id="ProtNLM"/>
    </source>
</evidence>
<dbReference type="AlphaFoldDB" id="A0A934QHJ6"/>
<name>A0A934QHJ6_9PROT</name>
<accession>A0A934QHJ6</accession>
<evidence type="ECO:0000256" key="2">
    <source>
        <dbReference type="SAM" id="SignalP"/>
    </source>
</evidence>
<feature type="compositionally biased region" description="Basic and acidic residues" evidence="1">
    <location>
        <begin position="57"/>
        <end position="76"/>
    </location>
</feature>
<dbReference type="Proteomes" id="UP000778970">
    <property type="component" value="Unassembled WGS sequence"/>
</dbReference>
<organism evidence="3 4">
    <name type="scientific">Rhodovibrio salinarum</name>
    <dbReference type="NCBI Taxonomy" id="1087"/>
    <lineage>
        <taxon>Bacteria</taxon>
        <taxon>Pseudomonadati</taxon>
        <taxon>Pseudomonadota</taxon>
        <taxon>Alphaproteobacteria</taxon>
        <taxon>Rhodospirillales</taxon>
        <taxon>Rhodovibrionaceae</taxon>
        <taxon>Rhodovibrio</taxon>
    </lineage>
</organism>
<sequence>MRSILIVSVAALLAAPLQPTLAGDVRPPKGAAVRGGSTGGGLTLPSTGEVSGPDMRTTMDEKRRQNRGETVSQDKVKALRELAIEEFGQSSSSTDDRRN</sequence>
<keyword evidence="2" id="KW-0732">Signal</keyword>
<feature type="signal peptide" evidence="2">
    <location>
        <begin position="1"/>
        <end position="22"/>
    </location>
</feature>
<evidence type="ECO:0000313" key="3">
    <source>
        <dbReference type="EMBL" id="MBK1696812.1"/>
    </source>
</evidence>
<evidence type="ECO:0000313" key="4">
    <source>
        <dbReference type="Proteomes" id="UP000778970"/>
    </source>
</evidence>
<gene>
    <name evidence="3" type="ORF">CKO21_06090</name>
</gene>
<dbReference type="EMBL" id="NRRE01000020">
    <property type="protein sequence ID" value="MBK1696812.1"/>
    <property type="molecule type" value="Genomic_DNA"/>
</dbReference>
<keyword evidence="4" id="KW-1185">Reference proteome</keyword>
<reference evidence="3" key="2">
    <citation type="journal article" date="2020" name="Microorganisms">
        <title>Osmotic Adaptation and Compatible Solute Biosynthesis of Phototrophic Bacteria as Revealed from Genome Analyses.</title>
        <authorList>
            <person name="Imhoff J.F."/>
            <person name="Rahn T."/>
            <person name="Kunzel S."/>
            <person name="Keller A."/>
            <person name="Neulinger S.C."/>
        </authorList>
    </citation>
    <scope>NUCLEOTIDE SEQUENCE</scope>
    <source>
        <strain evidence="3">DSM 9154</strain>
    </source>
</reference>
<feature type="chain" id="PRO_5037326698" description="DUF4148 domain-containing protein" evidence="2">
    <location>
        <begin position="23"/>
        <end position="99"/>
    </location>
</feature>
<feature type="region of interest" description="Disordered" evidence="1">
    <location>
        <begin position="20"/>
        <end position="76"/>
    </location>
</feature>
<evidence type="ECO:0000256" key="1">
    <source>
        <dbReference type="SAM" id="MobiDB-lite"/>
    </source>
</evidence>
<reference evidence="3" key="1">
    <citation type="submission" date="2017-08" db="EMBL/GenBank/DDBJ databases">
        <authorList>
            <person name="Imhoff J.F."/>
            <person name="Rahn T."/>
            <person name="Kuenzel S."/>
            <person name="Neulinger S.C."/>
        </authorList>
    </citation>
    <scope>NUCLEOTIDE SEQUENCE</scope>
    <source>
        <strain evidence="3">DSM 9154</strain>
    </source>
</reference>
<protein>
    <recommendedName>
        <fullName evidence="5">DUF4148 domain-containing protein</fullName>
    </recommendedName>
</protein>